<evidence type="ECO:0000313" key="2">
    <source>
        <dbReference type="EMBL" id="CAD1831103.1"/>
    </source>
</evidence>
<accession>A0A6V7PKE0</accession>
<gene>
    <name evidence="2" type="ORF">CB5_LOCUS14314</name>
</gene>
<name>A0A6V7PKE0_ANACO</name>
<dbReference type="EMBL" id="LR862148">
    <property type="protein sequence ID" value="CAD1831103.1"/>
    <property type="molecule type" value="Genomic_DNA"/>
</dbReference>
<sequence length="100" mass="11528">MRRSVPDENIINIDLGFAATCWEIWKERKRRIFDNRQVRYDILGETILDTVSFWKSVLVSSSNRYNRTVLIVGRCVSLFLPIRCGCALILILSLLAPAVK</sequence>
<protein>
    <submittedName>
        <fullName evidence="2">Uncharacterized protein</fullName>
    </submittedName>
</protein>
<keyword evidence="1" id="KW-0812">Transmembrane</keyword>
<evidence type="ECO:0000256" key="1">
    <source>
        <dbReference type="SAM" id="Phobius"/>
    </source>
</evidence>
<keyword evidence="1" id="KW-1133">Transmembrane helix</keyword>
<proteinExistence type="predicted"/>
<organism evidence="2">
    <name type="scientific">Ananas comosus var. bracteatus</name>
    <name type="common">red pineapple</name>
    <dbReference type="NCBI Taxonomy" id="296719"/>
    <lineage>
        <taxon>Eukaryota</taxon>
        <taxon>Viridiplantae</taxon>
        <taxon>Streptophyta</taxon>
        <taxon>Embryophyta</taxon>
        <taxon>Tracheophyta</taxon>
        <taxon>Spermatophyta</taxon>
        <taxon>Magnoliopsida</taxon>
        <taxon>Liliopsida</taxon>
        <taxon>Poales</taxon>
        <taxon>Bromeliaceae</taxon>
        <taxon>Bromelioideae</taxon>
        <taxon>Ananas</taxon>
    </lineage>
</organism>
<reference evidence="2" key="1">
    <citation type="submission" date="2020-07" db="EMBL/GenBank/DDBJ databases">
        <authorList>
            <person name="Lin J."/>
        </authorList>
    </citation>
    <scope>NUCLEOTIDE SEQUENCE</scope>
</reference>
<feature type="transmembrane region" description="Helical" evidence="1">
    <location>
        <begin position="71"/>
        <end position="96"/>
    </location>
</feature>
<dbReference type="AlphaFoldDB" id="A0A6V7PKE0"/>
<keyword evidence="1" id="KW-0472">Membrane</keyword>